<dbReference type="OrthoDB" id="3256715at2759"/>
<name>V2XNL3_MONRO</name>
<accession>V2XNL3</accession>
<dbReference type="KEGG" id="mrr:Moror_8099"/>
<organism evidence="2 3">
    <name type="scientific">Moniliophthora roreri (strain MCA 2997)</name>
    <name type="common">Cocoa frosty pod rot fungus</name>
    <name type="synonym">Crinipellis roreri</name>
    <dbReference type="NCBI Taxonomy" id="1381753"/>
    <lineage>
        <taxon>Eukaryota</taxon>
        <taxon>Fungi</taxon>
        <taxon>Dikarya</taxon>
        <taxon>Basidiomycota</taxon>
        <taxon>Agaricomycotina</taxon>
        <taxon>Agaricomycetes</taxon>
        <taxon>Agaricomycetidae</taxon>
        <taxon>Agaricales</taxon>
        <taxon>Marasmiineae</taxon>
        <taxon>Marasmiaceae</taxon>
        <taxon>Moniliophthora</taxon>
    </lineage>
</organism>
<evidence type="ECO:0000313" key="3">
    <source>
        <dbReference type="Proteomes" id="UP000017559"/>
    </source>
</evidence>
<feature type="compositionally biased region" description="Basic and acidic residues" evidence="1">
    <location>
        <begin position="37"/>
        <end position="54"/>
    </location>
</feature>
<dbReference type="HOGENOM" id="CLU_135161_2_0_1"/>
<sequence>MKIEWASDFHSDGTRRSRPRPSGMHGWLAKMRGTLIGDEKLRSRGMREIREAKALRNSSKKPARRPTLHRSSTSASKRPQPPSRHSSRSTPQRGPSRSSRGPQQHQQHQHHRGATRRGTARGGTPARQGTRPSVRR</sequence>
<dbReference type="STRING" id="1381753.V2XNL3"/>
<feature type="compositionally biased region" description="Basic and acidic residues" evidence="1">
    <location>
        <begin position="1"/>
        <end position="15"/>
    </location>
</feature>
<dbReference type="AlphaFoldDB" id="V2XNL3"/>
<feature type="compositionally biased region" description="Basic residues" evidence="1">
    <location>
        <begin position="107"/>
        <end position="119"/>
    </location>
</feature>
<gene>
    <name evidence="2" type="ORF">Moror_8099</name>
</gene>
<dbReference type="EMBL" id="AWSO01000135">
    <property type="protein sequence ID" value="ESK94441.1"/>
    <property type="molecule type" value="Genomic_DNA"/>
</dbReference>
<proteinExistence type="predicted"/>
<feature type="compositionally biased region" description="Low complexity" evidence="1">
    <location>
        <begin position="122"/>
        <end position="136"/>
    </location>
</feature>
<feature type="region of interest" description="Disordered" evidence="1">
    <location>
        <begin position="1"/>
        <end position="136"/>
    </location>
</feature>
<comment type="caution">
    <text evidence="2">The sequence shown here is derived from an EMBL/GenBank/DDBJ whole genome shotgun (WGS) entry which is preliminary data.</text>
</comment>
<evidence type="ECO:0000313" key="2">
    <source>
        <dbReference type="EMBL" id="ESK94441.1"/>
    </source>
</evidence>
<keyword evidence="3" id="KW-1185">Reference proteome</keyword>
<feature type="compositionally biased region" description="Basic residues" evidence="1">
    <location>
        <begin position="58"/>
        <end position="68"/>
    </location>
</feature>
<dbReference type="Proteomes" id="UP000017559">
    <property type="component" value="Unassembled WGS sequence"/>
</dbReference>
<protein>
    <submittedName>
        <fullName evidence="2">Uncharacterized protein</fullName>
    </submittedName>
</protein>
<reference evidence="2 3" key="1">
    <citation type="journal article" date="2014" name="BMC Genomics">
        <title>Genome and secretome analysis of the hemibiotrophic fungal pathogen, Moniliophthora roreri, which causes frosty pod rot disease of cacao: mechanisms of the biotrophic and necrotrophic phases.</title>
        <authorList>
            <person name="Meinhardt L.W."/>
            <person name="Costa G.G.L."/>
            <person name="Thomazella D.P.T."/>
            <person name="Teixeira P.J.P.L."/>
            <person name="Carazzolle M.F."/>
            <person name="Schuster S.C."/>
            <person name="Carlson J.E."/>
            <person name="Guiltinan M.J."/>
            <person name="Mieczkowski P."/>
            <person name="Farmer A."/>
            <person name="Ramaraj T."/>
            <person name="Crozier J."/>
            <person name="Davis R.E."/>
            <person name="Shao J."/>
            <person name="Melnick R.L."/>
            <person name="Pereira G.A.G."/>
            <person name="Bailey B.A."/>
        </authorList>
    </citation>
    <scope>NUCLEOTIDE SEQUENCE [LARGE SCALE GENOMIC DNA]</scope>
    <source>
        <strain evidence="2 3">MCA 2997</strain>
    </source>
</reference>
<evidence type="ECO:0000256" key="1">
    <source>
        <dbReference type="SAM" id="MobiDB-lite"/>
    </source>
</evidence>